<feature type="transmembrane region" description="Helical" evidence="6">
    <location>
        <begin position="43"/>
        <end position="63"/>
    </location>
</feature>
<feature type="domain" description="Integral membrane bound transporter" evidence="7">
    <location>
        <begin position="397"/>
        <end position="525"/>
    </location>
</feature>
<keyword evidence="9" id="KW-1185">Reference proteome</keyword>
<evidence type="ECO:0000313" key="9">
    <source>
        <dbReference type="Proteomes" id="UP001345219"/>
    </source>
</evidence>
<name>A0AAN7H1L4_9MYRT</name>
<evidence type="ECO:0000259" key="7">
    <source>
        <dbReference type="Pfam" id="PF13515"/>
    </source>
</evidence>
<proteinExistence type="predicted"/>
<feature type="transmembrane region" description="Helical" evidence="6">
    <location>
        <begin position="152"/>
        <end position="172"/>
    </location>
</feature>
<protein>
    <recommendedName>
        <fullName evidence="7">Integral membrane bound transporter domain-containing protein</fullName>
    </recommendedName>
</protein>
<organism evidence="8 9">
    <name type="scientific">Trapa incisa</name>
    <dbReference type="NCBI Taxonomy" id="236973"/>
    <lineage>
        <taxon>Eukaryota</taxon>
        <taxon>Viridiplantae</taxon>
        <taxon>Streptophyta</taxon>
        <taxon>Embryophyta</taxon>
        <taxon>Tracheophyta</taxon>
        <taxon>Spermatophyta</taxon>
        <taxon>Magnoliopsida</taxon>
        <taxon>eudicotyledons</taxon>
        <taxon>Gunneridae</taxon>
        <taxon>Pentapetalae</taxon>
        <taxon>rosids</taxon>
        <taxon>malvids</taxon>
        <taxon>Myrtales</taxon>
        <taxon>Lythraceae</taxon>
        <taxon>Trapa</taxon>
    </lineage>
</organism>
<keyword evidence="5 6" id="KW-0472">Membrane</keyword>
<evidence type="ECO:0000256" key="6">
    <source>
        <dbReference type="SAM" id="Phobius"/>
    </source>
</evidence>
<comment type="subcellular location">
    <subcellularLocation>
        <location evidence="1">Cell membrane</location>
        <topology evidence="1">Multi-pass membrane protein</topology>
    </subcellularLocation>
</comment>
<evidence type="ECO:0000256" key="1">
    <source>
        <dbReference type="ARBA" id="ARBA00004651"/>
    </source>
</evidence>
<gene>
    <name evidence="8" type="ORF">SAY87_026683</name>
</gene>
<dbReference type="AlphaFoldDB" id="A0AAN7H1L4"/>
<feature type="transmembrane region" description="Helical" evidence="6">
    <location>
        <begin position="96"/>
        <end position="114"/>
    </location>
</feature>
<dbReference type="InterPro" id="IPR049453">
    <property type="entry name" value="Memb_transporter_dom"/>
</dbReference>
<evidence type="ECO:0000256" key="5">
    <source>
        <dbReference type="ARBA" id="ARBA00023136"/>
    </source>
</evidence>
<dbReference type="Pfam" id="PF13515">
    <property type="entry name" value="FUSC_2"/>
    <property type="match status" value="1"/>
</dbReference>
<feature type="transmembrane region" description="Helical" evidence="6">
    <location>
        <begin position="70"/>
        <end position="90"/>
    </location>
</feature>
<evidence type="ECO:0000256" key="3">
    <source>
        <dbReference type="ARBA" id="ARBA00022692"/>
    </source>
</evidence>
<feature type="transmembrane region" description="Helical" evidence="6">
    <location>
        <begin position="126"/>
        <end position="146"/>
    </location>
</feature>
<comment type="caution">
    <text evidence="8">The sequence shown here is derived from an EMBL/GenBank/DDBJ whole genome shotgun (WGS) entry which is preliminary data.</text>
</comment>
<dbReference type="GO" id="GO:0005886">
    <property type="term" value="C:plasma membrane"/>
    <property type="evidence" value="ECO:0007669"/>
    <property type="project" value="UniProtKB-SubCell"/>
</dbReference>
<dbReference type="Proteomes" id="UP001345219">
    <property type="component" value="Chromosome 21"/>
</dbReference>
<accession>A0AAN7H1L4</accession>
<evidence type="ECO:0000313" key="8">
    <source>
        <dbReference type="EMBL" id="KAK4749234.1"/>
    </source>
</evidence>
<reference evidence="8 9" key="1">
    <citation type="journal article" date="2023" name="Hortic Res">
        <title>Pangenome of water caltrop reveals structural variations and asymmetric subgenome divergence after allopolyploidization.</title>
        <authorList>
            <person name="Zhang X."/>
            <person name="Chen Y."/>
            <person name="Wang L."/>
            <person name="Yuan Y."/>
            <person name="Fang M."/>
            <person name="Shi L."/>
            <person name="Lu R."/>
            <person name="Comes H.P."/>
            <person name="Ma Y."/>
            <person name="Chen Y."/>
            <person name="Huang G."/>
            <person name="Zhou Y."/>
            <person name="Zheng Z."/>
            <person name="Qiu Y."/>
        </authorList>
    </citation>
    <scope>NUCLEOTIDE SEQUENCE [LARGE SCALE GENOMIC DNA]</scope>
    <source>
        <tissue evidence="8">Roots</tissue>
    </source>
</reference>
<evidence type="ECO:0000256" key="2">
    <source>
        <dbReference type="ARBA" id="ARBA00022475"/>
    </source>
</evidence>
<dbReference type="EMBL" id="JAXIOK010000018">
    <property type="protein sequence ID" value="KAK4749234.1"/>
    <property type="molecule type" value="Genomic_DNA"/>
</dbReference>
<keyword evidence="2" id="KW-1003">Cell membrane</keyword>
<dbReference type="PANTHER" id="PTHR30509:SF34">
    <property type="entry name" value="F3L24.34 PROTEIN"/>
    <property type="match status" value="1"/>
</dbReference>
<evidence type="ECO:0000256" key="4">
    <source>
        <dbReference type="ARBA" id="ARBA00022989"/>
    </source>
</evidence>
<dbReference type="PANTHER" id="PTHR30509">
    <property type="entry name" value="P-HYDROXYBENZOIC ACID EFFLUX PUMP SUBUNIT-RELATED"/>
    <property type="match status" value="1"/>
</dbReference>
<keyword evidence="3 6" id="KW-0812">Transmembrane</keyword>
<keyword evidence="4 6" id="KW-1133">Transmembrane helix</keyword>
<sequence>MHTLKDQTQMVWRPRLKAALRTVMACSIVGTTTLYSPERVRHLLAYPAFSYVTTILIVSEATLGDTFRGLWHTLYATVQVMLTSVLGLWLVGPARFTPGLAAAAVALTSFAVAVPESTHLVSKRIALGQIVIVYVGTVAQGARTHIVMHPVHVALSTGLGAVASVVALLLPYPRLACSEVQKTCRMYVDSAAERLKLYLDAFTAVDGTAAAQSISRASFSTRWGGGLLQNMKENEDGMLWERPDIQFFRRNRTNLPERFRQMELSLRGLEFSLASCSSFPIRAVDQEEMRTILPHQRQVLEQKLQQAKCFAPFYAMTAPETDEKSSWKSICAVWTAPWSNEDLFALFFMFCLQLLQHPRTALLPRAKDKNQNSGMSMLKPSSKCLVFASKCSISLGLAVLFGLLYNRENGYWSGLTIAISFVTERQPIFTVANARAQGTAMGSVYGIICFFIFERFMDLRLLALLPWIVFTSFLQHSRMYGQAGGISAVIGALLILGRKNYGVPLEFAITRITEATIGLICFIVVEILFEPARAGTLASIELSQSFREARDCIKYLLLPCCHKDKDPAGSALMEFQERLDQLKVRFSAYEGYIGEAEVEPNFWFCPFPATYHKTMSESLSRTIDLLQFISLQMDTLKKLCQDAGFPCKDVMGQLEDGLEGFIERMESAFRCLEKVISVKNIAKVDKVLLKKAKLHDIEMGKSAKVTTTQSASPCLLKEEAERISSSLLDRLNGLIGQVDDHECDDEVKSQMALCLGGFGFCISKLMAETMEMQDTAKGMITIQNPSCHVDLCELSCKVDALRSLSPWARVDP</sequence>